<evidence type="ECO:0000313" key="1">
    <source>
        <dbReference type="EMBL" id="OIQ83027.1"/>
    </source>
</evidence>
<comment type="caution">
    <text evidence="1">The sequence shown here is derived from an EMBL/GenBank/DDBJ whole genome shotgun (WGS) entry which is preliminary data.</text>
</comment>
<proteinExistence type="predicted"/>
<protein>
    <recommendedName>
        <fullName evidence="2">Lipoprotein</fullName>
    </recommendedName>
</protein>
<organism evidence="1">
    <name type="scientific">mine drainage metagenome</name>
    <dbReference type="NCBI Taxonomy" id="410659"/>
    <lineage>
        <taxon>unclassified sequences</taxon>
        <taxon>metagenomes</taxon>
        <taxon>ecological metagenomes</taxon>
    </lineage>
</organism>
<gene>
    <name evidence="1" type="ORF">GALL_351740</name>
</gene>
<reference evidence="1" key="1">
    <citation type="submission" date="2016-10" db="EMBL/GenBank/DDBJ databases">
        <title>Sequence of Gallionella enrichment culture.</title>
        <authorList>
            <person name="Poehlein A."/>
            <person name="Muehling M."/>
            <person name="Daniel R."/>
        </authorList>
    </citation>
    <scope>NUCLEOTIDE SEQUENCE</scope>
</reference>
<sequence>MLRGAWPVLPTFAAILLAATLSGCLGGSIAQQVSSTIATQAADKVIGNVIEQQASKAQEPPHVELMNMAPDPFMVKFLTMQFPDPPTPQAIVEPLPAEARLGDAQPAPNANRLVPVELLNLVIGEEKQAVLERGLQNGSAILPPPAEWPKWKLATGALQGSADAQLFVLLPPDFGRVGSGTRVIVEIADTGGIHIARYRAE</sequence>
<evidence type="ECO:0008006" key="2">
    <source>
        <dbReference type="Google" id="ProtNLM"/>
    </source>
</evidence>
<accession>A0A1J5QZY7</accession>
<dbReference type="AlphaFoldDB" id="A0A1J5QZY7"/>
<dbReference type="PROSITE" id="PS51257">
    <property type="entry name" value="PROKAR_LIPOPROTEIN"/>
    <property type="match status" value="1"/>
</dbReference>
<name>A0A1J5QZY7_9ZZZZ</name>
<dbReference type="EMBL" id="MLJW01000743">
    <property type="protein sequence ID" value="OIQ83027.1"/>
    <property type="molecule type" value="Genomic_DNA"/>
</dbReference>